<evidence type="ECO:0000313" key="3">
    <source>
        <dbReference type="Proteomes" id="UP001152523"/>
    </source>
</evidence>
<dbReference type="EMBL" id="CAMAPF010000954">
    <property type="protein sequence ID" value="CAH9128931.1"/>
    <property type="molecule type" value="Genomic_DNA"/>
</dbReference>
<evidence type="ECO:0000313" key="2">
    <source>
        <dbReference type="EMBL" id="CAH9128931.1"/>
    </source>
</evidence>
<name>A0AAV0E3B1_9ASTE</name>
<proteinExistence type="predicted"/>
<dbReference type="EMBL" id="CAMAPF010000255">
    <property type="protein sequence ID" value="CAH9115855.1"/>
    <property type="molecule type" value="Genomic_DNA"/>
</dbReference>
<dbReference type="AlphaFoldDB" id="A0AAV0E3B1"/>
<gene>
    <name evidence="1" type="ORF">CEPIT_LOCUS21266</name>
    <name evidence="2" type="ORF">CEPIT_LOCUS29452</name>
</gene>
<feature type="non-terminal residue" evidence="1">
    <location>
        <position position="110"/>
    </location>
</feature>
<protein>
    <submittedName>
        <fullName evidence="1">Uncharacterized protein</fullName>
    </submittedName>
</protein>
<evidence type="ECO:0000313" key="1">
    <source>
        <dbReference type="EMBL" id="CAH9115855.1"/>
    </source>
</evidence>
<dbReference type="Proteomes" id="UP001152523">
    <property type="component" value="Unassembled WGS sequence"/>
</dbReference>
<keyword evidence="3" id="KW-1185">Reference proteome</keyword>
<accession>A0AAV0E3B1</accession>
<reference evidence="1" key="1">
    <citation type="submission" date="2022-07" db="EMBL/GenBank/DDBJ databases">
        <authorList>
            <person name="Macas J."/>
            <person name="Novak P."/>
            <person name="Neumann P."/>
        </authorList>
    </citation>
    <scope>NUCLEOTIDE SEQUENCE</scope>
</reference>
<comment type="caution">
    <text evidence="1">The sequence shown here is derived from an EMBL/GenBank/DDBJ whole genome shotgun (WGS) entry which is preliminary data.</text>
</comment>
<sequence length="110" mass="12721">MQFSCFETIVELYTLTLKDKCSKPFQLGVCFPVNYIAMKAIQIDSTTKVIKERAPKVEFVKKHKVKYGIIVLLGKKRSMDRFPVLVFLFTPHVNVYILKIQFSGTLFINV</sequence>
<organism evidence="1 3">
    <name type="scientific">Cuscuta epithymum</name>
    <dbReference type="NCBI Taxonomy" id="186058"/>
    <lineage>
        <taxon>Eukaryota</taxon>
        <taxon>Viridiplantae</taxon>
        <taxon>Streptophyta</taxon>
        <taxon>Embryophyta</taxon>
        <taxon>Tracheophyta</taxon>
        <taxon>Spermatophyta</taxon>
        <taxon>Magnoliopsida</taxon>
        <taxon>eudicotyledons</taxon>
        <taxon>Gunneridae</taxon>
        <taxon>Pentapetalae</taxon>
        <taxon>asterids</taxon>
        <taxon>lamiids</taxon>
        <taxon>Solanales</taxon>
        <taxon>Convolvulaceae</taxon>
        <taxon>Cuscuteae</taxon>
        <taxon>Cuscuta</taxon>
        <taxon>Cuscuta subgen. Cuscuta</taxon>
    </lineage>
</organism>